<dbReference type="VEuPathDB" id="FungiDB:SI65_03252"/>
<proteinExistence type="predicted"/>
<reference evidence="1 2" key="1">
    <citation type="journal article" date="2016" name="BMC Genomics">
        <title>Comparative genomic and transcriptomic analyses of the Fuzhuan brick tea-fermentation fungus Aspergillus cristatus.</title>
        <authorList>
            <person name="Ge Y."/>
            <person name="Wang Y."/>
            <person name="Liu Y."/>
            <person name="Tan Y."/>
            <person name="Ren X."/>
            <person name="Zhang X."/>
            <person name="Hyde K.D."/>
            <person name="Liu Y."/>
            <person name="Liu Z."/>
        </authorList>
    </citation>
    <scope>NUCLEOTIDE SEQUENCE [LARGE SCALE GENOMIC DNA]</scope>
    <source>
        <strain evidence="1 2">GZAAS20.1005</strain>
    </source>
</reference>
<accession>A0A1E3BPU6</accession>
<comment type="caution">
    <text evidence="1">The sequence shown here is derived from an EMBL/GenBank/DDBJ whole genome shotgun (WGS) entry which is preliminary data.</text>
</comment>
<evidence type="ECO:0000313" key="2">
    <source>
        <dbReference type="Proteomes" id="UP000094569"/>
    </source>
</evidence>
<sequence>MALDKESKEDIKAWARIVSTQLGNKLKESNIPLKDLVAKSLEKGNSQFVLNQLDILCDLSVSHQTAFRQRLKRARDAHQITSFEDDLV</sequence>
<gene>
    <name evidence="1" type="ORF">SI65_03252</name>
</gene>
<protein>
    <submittedName>
        <fullName evidence="1">Uncharacterized protein</fullName>
    </submittedName>
</protein>
<name>A0A1E3BPU6_ASPCR</name>
<dbReference type="EMBL" id="JXNT01000002">
    <property type="protein sequence ID" value="ODM22406.1"/>
    <property type="molecule type" value="Genomic_DNA"/>
</dbReference>
<keyword evidence="2" id="KW-1185">Reference proteome</keyword>
<dbReference type="Proteomes" id="UP000094569">
    <property type="component" value="Unassembled WGS sequence"/>
</dbReference>
<evidence type="ECO:0000313" key="1">
    <source>
        <dbReference type="EMBL" id="ODM22406.1"/>
    </source>
</evidence>
<organism evidence="1 2">
    <name type="scientific">Aspergillus cristatus</name>
    <name type="common">Chinese Fuzhuan brick tea-fermentation fungus</name>
    <name type="synonym">Eurotium cristatum</name>
    <dbReference type="NCBI Taxonomy" id="573508"/>
    <lineage>
        <taxon>Eukaryota</taxon>
        <taxon>Fungi</taxon>
        <taxon>Dikarya</taxon>
        <taxon>Ascomycota</taxon>
        <taxon>Pezizomycotina</taxon>
        <taxon>Eurotiomycetes</taxon>
        <taxon>Eurotiomycetidae</taxon>
        <taxon>Eurotiales</taxon>
        <taxon>Aspergillaceae</taxon>
        <taxon>Aspergillus</taxon>
        <taxon>Aspergillus subgen. Aspergillus</taxon>
    </lineage>
</organism>
<dbReference type="AlphaFoldDB" id="A0A1E3BPU6"/>